<evidence type="ECO:0000313" key="2">
    <source>
        <dbReference type="EMBL" id="GID12833.1"/>
    </source>
</evidence>
<dbReference type="Gene3D" id="2.30.110.10">
    <property type="entry name" value="Electron Transport, Fmn-binding Protein, Chain A"/>
    <property type="match status" value="1"/>
</dbReference>
<feature type="domain" description="Pyridoxamine 5'-phosphate oxidase N-terminal" evidence="1">
    <location>
        <begin position="22"/>
        <end position="126"/>
    </location>
</feature>
<reference evidence="2" key="1">
    <citation type="submission" date="2021-01" db="EMBL/GenBank/DDBJ databases">
        <title>Whole genome shotgun sequence of Actinocatenispora rupis NBRC 107355.</title>
        <authorList>
            <person name="Komaki H."/>
            <person name="Tamura T."/>
        </authorList>
    </citation>
    <scope>NUCLEOTIDE SEQUENCE</scope>
    <source>
        <strain evidence="2">NBRC 107355</strain>
    </source>
</reference>
<protein>
    <recommendedName>
        <fullName evidence="1">Pyridoxamine 5'-phosphate oxidase N-terminal domain-containing protein</fullName>
    </recommendedName>
</protein>
<organism evidence="2 3">
    <name type="scientific">Actinocatenispora rupis</name>
    <dbReference type="NCBI Taxonomy" id="519421"/>
    <lineage>
        <taxon>Bacteria</taxon>
        <taxon>Bacillati</taxon>
        <taxon>Actinomycetota</taxon>
        <taxon>Actinomycetes</taxon>
        <taxon>Micromonosporales</taxon>
        <taxon>Micromonosporaceae</taxon>
        <taxon>Actinocatenispora</taxon>
    </lineage>
</organism>
<dbReference type="InterPro" id="IPR011576">
    <property type="entry name" value="Pyridox_Oxase_N"/>
</dbReference>
<comment type="caution">
    <text evidence="2">The sequence shown here is derived from an EMBL/GenBank/DDBJ whole genome shotgun (WGS) entry which is preliminary data.</text>
</comment>
<dbReference type="InterPro" id="IPR012349">
    <property type="entry name" value="Split_barrel_FMN-bd"/>
</dbReference>
<sequence>MPRTRAERRRDTLHLLETTVDAWVATADGEPYLVPLSYRWDGSTLLLATGADTPTARNLTATGEVRLGLGATRDVVLVDGTIDVLAAADLPPGELDAFAAATGFDPRRITTPYRYFRVRPRRIRAWRESPVEARQDLMRDGHWIPD</sequence>
<proteinExistence type="predicted"/>
<evidence type="ECO:0000313" key="3">
    <source>
        <dbReference type="Proteomes" id="UP000612808"/>
    </source>
</evidence>
<name>A0A8J3J288_9ACTN</name>
<accession>A0A8J3J288</accession>
<keyword evidence="3" id="KW-1185">Reference proteome</keyword>
<dbReference type="SUPFAM" id="SSF50475">
    <property type="entry name" value="FMN-binding split barrel"/>
    <property type="match status" value="1"/>
</dbReference>
<gene>
    <name evidence="2" type="ORF">Aru02nite_37220</name>
</gene>
<dbReference type="AlphaFoldDB" id="A0A8J3J288"/>
<dbReference type="EMBL" id="BOMB01000021">
    <property type="protein sequence ID" value="GID12833.1"/>
    <property type="molecule type" value="Genomic_DNA"/>
</dbReference>
<dbReference type="RefSeq" id="WP_203659224.1">
    <property type="nucleotide sequence ID" value="NZ_BAAAZM010000008.1"/>
</dbReference>
<dbReference type="Pfam" id="PF01243">
    <property type="entry name" value="PNPOx_N"/>
    <property type="match status" value="1"/>
</dbReference>
<evidence type="ECO:0000259" key="1">
    <source>
        <dbReference type="Pfam" id="PF01243"/>
    </source>
</evidence>
<dbReference type="Proteomes" id="UP000612808">
    <property type="component" value="Unassembled WGS sequence"/>
</dbReference>